<proteinExistence type="predicted"/>
<name>A0A4V3SHR1_9PEZI</name>
<dbReference type="InParanoid" id="A0A4V3SHR1"/>
<accession>A0A4V3SHR1</accession>
<dbReference type="Proteomes" id="UP000298138">
    <property type="component" value="Unassembled WGS sequence"/>
</dbReference>
<gene>
    <name evidence="1" type="ORF">EX30DRAFT_208227</name>
</gene>
<dbReference type="AlphaFoldDB" id="A0A4V3SHR1"/>
<evidence type="ECO:0000313" key="1">
    <source>
        <dbReference type="EMBL" id="TGZ77194.1"/>
    </source>
</evidence>
<sequence>MKTNAFTVISARSITHTAISIDHMKWRFMVRCRKEKQTKTYPYSIPGCALIFQTIDRLYISHFQFPFTIKNLR</sequence>
<organism evidence="1 2">
    <name type="scientific">Ascodesmis nigricans</name>
    <dbReference type="NCBI Taxonomy" id="341454"/>
    <lineage>
        <taxon>Eukaryota</taxon>
        <taxon>Fungi</taxon>
        <taxon>Dikarya</taxon>
        <taxon>Ascomycota</taxon>
        <taxon>Pezizomycotina</taxon>
        <taxon>Pezizomycetes</taxon>
        <taxon>Pezizales</taxon>
        <taxon>Ascodesmidaceae</taxon>
        <taxon>Ascodesmis</taxon>
    </lineage>
</organism>
<protein>
    <submittedName>
        <fullName evidence="1">Uncharacterized protein</fullName>
    </submittedName>
</protein>
<evidence type="ECO:0000313" key="2">
    <source>
        <dbReference type="Proteomes" id="UP000298138"/>
    </source>
</evidence>
<reference evidence="1 2" key="1">
    <citation type="submission" date="2019-04" db="EMBL/GenBank/DDBJ databases">
        <title>Comparative genomics and transcriptomics to analyze fruiting body development in filamentous ascomycetes.</title>
        <authorList>
            <consortium name="DOE Joint Genome Institute"/>
            <person name="Lutkenhaus R."/>
            <person name="Traeger S."/>
            <person name="Breuer J."/>
            <person name="Kuo A."/>
            <person name="Lipzen A."/>
            <person name="Pangilinan J."/>
            <person name="Dilworth D."/>
            <person name="Sandor L."/>
            <person name="Poggeler S."/>
            <person name="Barry K."/>
            <person name="Grigoriev I.V."/>
            <person name="Nowrousian M."/>
        </authorList>
    </citation>
    <scope>NUCLEOTIDE SEQUENCE [LARGE SCALE GENOMIC DNA]</scope>
    <source>
        <strain evidence="1 2">CBS 389.68</strain>
    </source>
</reference>
<keyword evidence="2" id="KW-1185">Reference proteome</keyword>
<dbReference type="EMBL" id="ML220157">
    <property type="protein sequence ID" value="TGZ77194.1"/>
    <property type="molecule type" value="Genomic_DNA"/>
</dbReference>